<sequence>MPLALDDDDDDEAKKWYPLRTRSETNNVRYGLRKGSSDNKDRWDDYTQLGLFPTNLSESSQMLGTECSTDYKCFSLDIQEIVTQELSNPLVQPHLMCILESTKAGAVNQQSQLWKWKVGSGNVKKSQGSND</sequence>
<evidence type="ECO:0000313" key="2">
    <source>
        <dbReference type="Proteomes" id="UP000886653"/>
    </source>
</evidence>
<organism evidence="1 2">
    <name type="scientific">Cronartium quercuum f. sp. fusiforme G11</name>
    <dbReference type="NCBI Taxonomy" id="708437"/>
    <lineage>
        <taxon>Eukaryota</taxon>
        <taxon>Fungi</taxon>
        <taxon>Dikarya</taxon>
        <taxon>Basidiomycota</taxon>
        <taxon>Pucciniomycotina</taxon>
        <taxon>Pucciniomycetes</taxon>
        <taxon>Pucciniales</taxon>
        <taxon>Coleosporiaceae</taxon>
        <taxon>Cronartium</taxon>
    </lineage>
</organism>
<dbReference type="AlphaFoldDB" id="A0A9P6NA12"/>
<accession>A0A9P6NA12</accession>
<reference evidence="1" key="1">
    <citation type="submission" date="2013-11" db="EMBL/GenBank/DDBJ databases">
        <title>Genome sequence of the fusiform rust pathogen reveals effectors for host alternation and coevolution with pine.</title>
        <authorList>
            <consortium name="DOE Joint Genome Institute"/>
            <person name="Smith K."/>
            <person name="Pendleton A."/>
            <person name="Kubisiak T."/>
            <person name="Anderson C."/>
            <person name="Salamov A."/>
            <person name="Aerts A."/>
            <person name="Riley R."/>
            <person name="Clum A."/>
            <person name="Lindquist E."/>
            <person name="Ence D."/>
            <person name="Campbell M."/>
            <person name="Kronenberg Z."/>
            <person name="Feau N."/>
            <person name="Dhillon B."/>
            <person name="Hamelin R."/>
            <person name="Burleigh J."/>
            <person name="Smith J."/>
            <person name="Yandell M."/>
            <person name="Nelson C."/>
            <person name="Grigoriev I."/>
            <person name="Davis J."/>
        </authorList>
    </citation>
    <scope>NUCLEOTIDE SEQUENCE</scope>
    <source>
        <strain evidence="1">G11</strain>
    </source>
</reference>
<protein>
    <submittedName>
        <fullName evidence="1">Uncharacterized protein</fullName>
    </submittedName>
</protein>
<dbReference type="Proteomes" id="UP000886653">
    <property type="component" value="Unassembled WGS sequence"/>
</dbReference>
<dbReference type="EMBL" id="MU167339">
    <property type="protein sequence ID" value="KAG0142736.1"/>
    <property type="molecule type" value="Genomic_DNA"/>
</dbReference>
<name>A0A9P6NA12_9BASI</name>
<comment type="caution">
    <text evidence="1">The sequence shown here is derived from an EMBL/GenBank/DDBJ whole genome shotgun (WGS) entry which is preliminary data.</text>
</comment>
<gene>
    <name evidence="1" type="ORF">CROQUDRAFT_97168</name>
</gene>
<keyword evidence="2" id="KW-1185">Reference proteome</keyword>
<proteinExistence type="predicted"/>
<evidence type="ECO:0000313" key="1">
    <source>
        <dbReference type="EMBL" id="KAG0142736.1"/>
    </source>
</evidence>